<evidence type="ECO:0000256" key="1">
    <source>
        <dbReference type="SAM" id="MobiDB-lite"/>
    </source>
</evidence>
<dbReference type="Proteomes" id="UP001168821">
    <property type="component" value="Unassembled WGS sequence"/>
</dbReference>
<gene>
    <name evidence="2" type="ORF">Zmor_006258</name>
</gene>
<sequence length="159" mass="18173">MIDYNPKRPKSIKNQLSPSFREVSQGGHGRYLPRPGMIFRNVNVCDFVPFSSSHIWHALQSQTKFNPGIACRNRMLSLNSRDRCMHRLRLVSAPDHNGRKDAAQLTRLSRYARIGQAISALCEFGRRYQRSICSVNAAILMSLTQFPFESLPAIKIRII</sequence>
<proteinExistence type="predicted"/>
<dbReference type="EMBL" id="JALNTZ010000002">
    <property type="protein sequence ID" value="KAJ3661880.1"/>
    <property type="molecule type" value="Genomic_DNA"/>
</dbReference>
<evidence type="ECO:0000313" key="3">
    <source>
        <dbReference type="Proteomes" id="UP001168821"/>
    </source>
</evidence>
<dbReference type="AlphaFoldDB" id="A0AA38ML91"/>
<organism evidence="2 3">
    <name type="scientific">Zophobas morio</name>
    <dbReference type="NCBI Taxonomy" id="2755281"/>
    <lineage>
        <taxon>Eukaryota</taxon>
        <taxon>Metazoa</taxon>
        <taxon>Ecdysozoa</taxon>
        <taxon>Arthropoda</taxon>
        <taxon>Hexapoda</taxon>
        <taxon>Insecta</taxon>
        <taxon>Pterygota</taxon>
        <taxon>Neoptera</taxon>
        <taxon>Endopterygota</taxon>
        <taxon>Coleoptera</taxon>
        <taxon>Polyphaga</taxon>
        <taxon>Cucujiformia</taxon>
        <taxon>Tenebrionidae</taxon>
        <taxon>Zophobas</taxon>
    </lineage>
</organism>
<reference evidence="2" key="1">
    <citation type="journal article" date="2023" name="G3 (Bethesda)">
        <title>Whole genome assemblies of Zophobas morio and Tenebrio molitor.</title>
        <authorList>
            <person name="Kaur S."/>
            <person name="Stinson S.A."/>
            <person name="diCenzo G.C."/>
        </authorList>
    </citation>
    <scope>NUCLEOTIDE SEQUENCE</scope>
    <source>
        <strain evidence="2">QUZm001</strain>
    </source>
</reference>
<evidence type="ECO:0000313" key="2">
    <source>
        <dbReference type="EMBL" id="KAJ3661880.1"/>
    </source>
</evidence>
<keyword evidence="3" id="KW-1185">Reference proteome</keyword>
<protein>
    <submittedName>
        <fullName evidence="2">Uncharacterized protein</fullName>
    </submittedName>
</protein>
<feature type="region of interest" description="Disordered" evidence="1">
    <location>
        <begin position="1"/>
        <end position="26"/>
    </location>
</feature>
<accession>A0AA38ML91</accession>
<comment type="caution">
    <text evidence="2">The sequence shown here is derived from an EMBL/GenBank/DDBJ whole genome shotgun (WGS) entry which is preliminary data.</text>
</comment>
<name>A0AA38ML91_9CUCU</name>